<comment type="caution">
    <text evidence="1">The sequence shown here is derived from an EMBL/GenBank/DDBJ whole genome shotgun (WGS) entry which is preliminary data.</text>
</comment>
<dbReference type="RefSeq" id="WP_113026741.1">
    <property type="nucleotide sequence ID" value="NZ_CAWNWQ010000032.1"/>
</dbReference>
<dbReference type="Proteomes" id="UP000250870">
    <property type="component" value="Unassembled WGS sequence"/>
</dbReference>
<evidence type="ECO:0000313" key="2">
    <source>
        <dbReference type="Proteomes" id="UP000250870"/>
    </source>
</evidence>
<dbReference type="EMBL" id="NSCI01000032">
    <property type="protein sequence ID" value="RAW85922.1"/>
    <property type="molecule type" value="Genomic_DNA"/>
</dbReference>
<dbReference type="AlphaFoldDB" id="A0A329VEG7"/>
<gene>
    <name evidence="1" type="ORF">CKY01_18580</name>
</gene>
<organism evidence="1 2">
    <name type="scientific">Photorhabdus laumondii subsp. clarkei</name>
    <dbReference type="NCBI Taxonomy" id="2029685"/>
    <lineage>
        <taxon>Bacteria</taxon>
        <taxon>Pseudomonadati</taxon>
        <taxon>Pseudomonadota</taxon>
        <taxon>Gammaproteobacteria</taxon>
        <taxon>Enterobacterales</taxon>
        <taxon>Morganellaceae</taxon>
        <taxon>Photorhabdus</taxon>
    </lineage>
</organism>
<evidence type="ECO:0000313" key="1">
    <source>
        <dbReference type="EMBL" id="RAW85922.1"/>
    </source>
</evidence>
<proteinExistence type="predicted"/>
<name>A0A329VEG7_9GAMM</name>
<accession>A0A329VEG7</accession>
<evidence type="ECO:0008006" key="3">
    <source>
        <dbReference type="Google" id="ProtNLM"/>
    </source>
</evidence>
<sequence>MGLTELKNKLAAIVPETDFKLDERSTLDILNWLKEYAAKIPFDQDRNKFWDSFYFIQENTPEKLADIYQNINKADGHLPAHQSFILAFLKLLETTKVLFNTFPARHRDLYYRELLGLKPRNAQADNVALGITLNPDNVEYLIPKGTLFDAGQDSAGNPLQYASDADLLANQGKLTDLRWYRKDNDSWKSAILLSDSDNIELPENGIRLFSKTSNDVSIQSGDQIWDQENISSLTHDTFYLGFTDVLPGQTLSLYWQLDGIRELPLSWFYLNKNNTWQPLTQPIHDQTRNLFDKGSWSALLPQDASNQTSLMPTNKYWLKAEIIPKVSGEKSPNYPKIKGLLYNAITATLINVETIASDHLLNGLAANSIKQPVNSSVAISEVAQPWASWNSRPKEDEQTFLKRVPARLSHRNRALNWGDIVTLLKERFVSIFDIKYPSINELTKIPAPEKRQLIVIPDNRYKDNDDSLRPELNQARLTEMVEWLDQLSSLWTTIEINNPTYVDVPISYELVFASGVNPDYGRHQLQQELSRIYMPWGENTAIGVTPGNRIDYYQLLATIQQSPWVERVTSLTLKKGSPSTDVIGKSVEADDDEVLILVWK</sequence>
<reference evidence="1 2" key="1">
    <citation type="journal article" date="2018" name="Int. J. Syst. Evol. Microbiol.">
        <title>Whole-genome-based revisit of Photorhabdus phylogeny: proposal for the elevation of most Photorhabdus subspecies to the species level and description of one novel species Photorhabdus bodei sp. nov., and one novel subspecies Photorhabdus laumondii subsp. clarkei subsp. nov.</title>
        <authorList>
            <person name="Machado R.A.R."/>
            <person name="Wuthrich D."/>
            <person name="Kuhnert P."/>
            <person name="Arce C.C.M."/>
            <person name="Thonen L."/>
            <person name="Ruiz C."/>
            <person name="Zhang X."/>
            <person name="Robert C.A.M."/>
            <person name="Karimi J."/>
            <person name="Kamali S."/>
            <person name="Ma J."/>
            <person name="Bruggmann R."/>
            <person name="Erb M."/>
        </authorList>
    </citation>
    <scope>NUCLEOTIDE SEQUENCE [LARGE SCALE GENOMIC DNA]</scope>
    <source>
        <strain evidence="1 2">BOJ-47</strain>
    </source>
</reference>
<protein>
    <recommendedName>
        <fullName evidence="3">Baseplate protein J-like domain-containing protein</fullName>
    </recommendedName>
</protein>